<dbReference type="PANTHER" id="PTHR30354:SF7">
    <property type="entry name" value="BLL7963 PROTEIN"/>
    <property type="match status" value="1"/>
</dbReference>
<feature type="transmembrane region" description="Helical" evidence="1">
    <location>
        <begin position="101"/>
        <end position="127"/>
    </location>
</feature>
<evidence type="ECO:0000313" key="2">
    <source>
        <dbReference type="EMBL" id="MPM00145.1"/>
    </source>
</evidence>
<dbReference type="AlphaFoldDB" id="A0A644W8I7"/>
<organism evidence="2">
    <name type="scientific">bioreactor metagenome</name>
    <dbReference type="NCBI Taxonomy" id="1076179"/>
    <lineage>
        <taxon>unclassified sequences</taxon>
        <taxon>metagenomes</taxon>
        <taxon>ecological metagenomes</taxon>
    </lineage>
</organism>
<keyword evidence="1" id="KW-1133">Transmembrane helix</keyword>
<dbReference type="Pfam" id="PF02447">
    <property type="entry name" value="GntP_permease"/>
    <property type="match status" value="1"/>
</dbReference>
<feature type="transmembrane region" description="Helical" evidence="1">
    <location>
        <begin position="226"/>
        <end position="246"/>
    </location>
</feature>
<keyword evidence="1" id="KW-0472">Membrane</keyword>
<dbReference type="InterPro" id="IPR003474">
    <property type="entry name" value="Glcn_transporter"/>
</dbReference>
<gene>
    <name evidence="2" type="ORF">SDC9_46368</name>
</gene>
<protein>
    <recommendedName>
        <fullName evidence="3">Citrate transporter</fullName>
    </recommendedName>
</protein>
<comment type="caution">
    <text evidence="2">The sequence shown here is derived from an EMBL/GenBank/DDBJ whole genome shotgun (WGS) entry which is preliminary data.</text>
</comment>
<reference evidence="2" key="1">
    <citation type="submission" date="2019-08" db="EMBL/GenBank/DDBJ databases">
        <authorList>
            <person name="Kucharzyk K."/>
            <person name="Murdoch R.W."/>
            <person name="Higgins S."/>
            <person name="Loffler F."/>
        </authorList>
    </citation>
    <scope>NUCLEOTIDE SEQUENCE</scope>
</reference>
<evidence type="ECO:0000256" key="1">
    <source>
        <dbReference type="SAM" id="Phobius"/>
    </source>
</evidence>
<dbReference type="GO" id="GO:0015128">
    <property type="term" value="F:gluconate transmembrane transporter activity"/>
    <property type="evidence" value="ECO:0007669"/>
    <property type="project" value="InterPro"/>
</dbReference>
<sequence>MDILILILGLVILTLLALKGVPIIIASLVTSVLVLAISGANIYDGILTTYMTGMSVYVAKYFLVFFFGALFGKFCEISGATDSIAQGIVSRFGERHVMTGLIVAAAILGFGGVSLFVALFALYPLAMSLFEKANVPRKLFPGGYIAGAATFAMTSPFSPAVQNIIPTSYLGTTVSACAVPGSIAAVFMAVMVILYMNRQVAKCRDKGEGFEPIEGENHKIRSKEELPHIVIALLPMVLLIISLNVLKWKIEVSLLVGIASALVFYFKYLPKNFKALWKHVNSSGSDAISSIINTSATVGFGSVIASTPAFAAAITTVTGIGGNPLIAAGIATTALAGISGSASGGLGIAVPIVAKYFLPMGVNPEALHRVASVASGGLDSLPHNGFVVTCLNYSKTTHKEGYIHIFMVSVLFPLLELALLLVLIKLFGYM</sequence>
<feature type="transmembrane region" description="Helical" evidence="1">
    <location>
        <begin position="58"/>
        <end position="81"/>
    </location>
</feature>
<accession>A0A644W8I7</accession>
<name>A0A644W8I7_9ZZZZ</name>
<feature type="transmembrane region" description="Helical" evidence="1">
    <location>
        <begin position="402"/>
        <end position="424"/>
    </location>
</feature>
<evidence type="ECO:0008006" key="3">
    <source>
        <dbReference type="Google" id="ProtNLM"/>
    </source>
</evidence>
<feature type="transmembrane region" description="Helical" evidence="1">
    <location>
        <begin position="169"/>
        <end position="196"/>
    </location>
</feature>
<keyword evidence="1" id="KW-0812">Transmembrane</keyword>
<feature type="transmembrane region" description="Helical" evidence="1">
    <location>
        <begin position="252"/>
        <end position="269"/>
    </location>
</feature>
<dbReference type="EMBL" id="VSSQ01000710">
    <property type="protein sequence ID" value="MPM00145.1"/>
    <property type="molecule type" value="Genomic_DNA"/>
</dbReference>
<dbReference type="PANTHER" id="PTHR30354">
    <property type="entry name" value="GNT FAMILY GLUCONATE TRANSPORTER"/>
    <property type="match status" value="1"/>
</dbReference>
<proteinExistence type="predicted"/>
<dbReference type="GO" id="GO:0005886">
    <property type="term" value="C:plasma membrane"/>
    <property type="evidence" value="ECO:0007669"/>
    <property type="project" value="TreeGrafter"/>
</dbReference>